<feature type="region of interest" description="Disordered" evidence="5">
    <location>
        <begin position="1"/>
        <end position="26"/>
    </location>
</feature>
<keyword evidence="4" id="KW-0479">Metal-binding</keyword>
<sequence length="266" mass="28015">MTDPSDSLSLAEQGAKARDLPQPPPLRISPQTALFLDFDGTLVDIADHPDSVEVAHSLPPLIEALSRQLEGRLALVSGRSLAALDALLGPLDVAMAGSHGGEFRPTIGGEVHPLADPIPADVVDELSRFADANGGLLVEPKPFSVAVHYRHHPHARDGLLACAQDIAARHDLGIKHGKQVVELVMPGSDKGSAVSRFMELGDFTGTAPLFVGDDVTDEDAFRAVGQFGGNGVLVGPLRQTAARWRLESVAAVHEWLASALDGKAHA</sequence>
<dbReference type="NCBIfam" id="TIGR00685">
    <property type="entry name" value="T6PP"/>
    <property type="match status" value="1"/>
</dbReference>
<proteinExistence type="inferred from homology"/>
<dbReference type="PANTHER" id="PTHR43768:SF3">
    <property type="entry name" value="TREHALOSE 6-PHOSPHATE PHOSPHATASE"/>
    <property type="match status" value="1"/>
</dbReference>
<dbReference type="SUPFAM" id="SSF56784">
    <property type="entry name" value="HAD-like"/>
    <property type="match status" value="1"/>
</dbReference>
<dbReference type="InterPro" id="IPR006379">
    <property type="entry name" value="HAD-SF_hydro_IIB"/>
</dbReference>
<dbReference type="RefSeq" id="WP_260043125.1">
    <property type="nucleotide sequence ID" value="NZ_JANZXA010000001.1"/>
</dbReference>
<comment type="pathway">
    <text evidence="1 4">Glycan biosynthesis; trehalose biosynthesis.</text>
</comment>
<dbReference type="InterPro" id="IPR003337">
    <property type="entry name" value="Trehalose_PPase"/>
</dbReference>
<protein>
    <recommendedName>
        <fullName evidence="4">Trehalose 6-phosphate phosphatase</fullName>
        <ecNumber evidence="4">3.1.3.12</ecNumber>
    </recommendedName>
</protein>
<keyword evidence="3 4" id="KW-0378">Hydrolase</keyword>
<dbReference type="InterPro" id="IPR044651">
    <property type="entry name" value="OTSB-like"/>
</dbReference>
<dbReference type="Gene3D" id="3.40.50.1000">
    <property type="entry name" value="HAD superfamily/HAD-like"/>
    <property type="match status" value="1"/>
</dbReference>
<dbReference type="Proteomes" id="UP001165583">
    <property type="component" value="Unassembled WGS sequence"/>
</dbReference>
<gene>
    <name evidence="6" type="primary">otsB</name>
    <name evidence="6" type="ORF">NZK81_00715</name>
</gene>
<dbReference type="InterPro" id="IPR036412">
    <property type="entry name" value="HAD-like_sf"/>
</dbReference>
<dbReference type="PANTHER" id="PTHR43768">
    <property type="entry name" value="TREHALOSE 6-PHOSPHATE PHOSPHATASE"/>
    <property type="match status" value="1"/>
</dbReference>
<keyword evidence="4" id="KW-0460">Magnesium</keyword>
<reference evidence="6" key="1">
    <citation type="submission" date="2022-09" db="EMBL/GenBank/DDBJ databases">
        <title>Novosphingobium sp. Nov., a polycyclic aromatic hydrocarbon-degrading bacterium isolated form mangrove sediments in HongKong.</title>
        <authorList>
            <person name="Hu Z."/>
        </authorList>
    </citation>
    <scope>NUCLEOTIDE SEQUENCE</scope>
    <source>
        <strain evidence="6">HK4-1</strain>
    </source>
</reference>
<evidence type="ECO:0000256" key="3">
    <source>
        <dbReference type="ARBA" id="ARBA00022801"/>
    </source>
</evidence>
<evidence type="ECO:0000256" key="2">
    <source>
        <dbReference type="ARBA" id="ARBA00008770"/>
    </source>
</evidence>
<dbReference type="EMBL" id="JANZXA010000001">
    <property type="protein sequence ID" value="MCT2398060.1"/>
    <property type="molecule type" value="Genomic_DNA"/>
</dbReference>
<comment type="caution">
    <text evidence="6">The sequence shown here is derived from an EMBL/GenBank/DDBJ whole genome shotgun (WGS) entry which is preliminary data.</text>
</comment>
<name>A0ABT2HZT2_9SPHN</name>
<dbReference type="NCBIfam" id="TIGR01484">
    <property type="entry name" value="HAD-SF-IIB"/>
    <property type="match status" value="1"/>
</dbReference>
<dbReference type="CDD" id="cd01627">
    <property type="entry name" value="HAD_TPP"/>
    <property type="match status" value="1"/>
</dbReference>
<dbReference type="Gene3D" id="3.30.70.1020">
    <property type="entry name" value="Trehalose-6-phosphate phosphatase related protein, domain 2"/>
    <property type="match status" value="1"/>
</dbReference>
<dbReference type="GO" id="GO:0004805">
    <property type="term" value="F:trehalose-phosphatase activity"/>
    <property type="evidence" value="ECO:0007669"/>
    <property type="project" value="UniProtKB-EC"/>
</dbReference>
<comment type="similarity">
    <text evidence="2 4">Belongs to the trehalose phosphatase family.</text>
</comment>
<comment type="function">
    <text evidence="4">Removes the phosphate from trehalose 6-phosphate to produce free trehalose.</text>
</comment>
<keyword evidence="7" id="KW-1185">Reference proteome</keyword>
<accession>A0ABT2HZT2</accession>
<evidence type="ECO:0000256" key="4">
    <source>
        <dbReference type="RuleBase" id="RU361117"/>
    </source>
</evidence>
<comment type="catalytic activity">
    <reaction evidence="4">
        <text>alpha,alpha-trehalose 6-phosphate + H2O = alpha,alpha-trehalose + phosphate</text>
        <dbReference type="Rhea" id="RHEA:23420"/>
        <dbReference type="ChEBI" id="CHEBI:15377"/>
        <dbReference type="ChEBI" id="CHEBI:16551"/>
        <dbReference type="ChEBI" id="CHEBI:43474"/>
        <dbReference type="ChEBI" id="CHEBI:58429"/>
        <dbReference type="EC" id="3.1.3.12"/>
    </reaction>
</comment>
<organism evidence="6 7">
    <name type="scientific">Novosphingobium mangrovi</name>
    <name type="common">ex Huang et al. 2023</name>
    <dbReference type="NCBI Taxonomy" id="2976432"/>
    <lineage>
        <taxon>Bacteria</taxon>
        <taxon>Pseudomonadati</taxon>
        <taxon>Pseudomonadota</taxon>
        <taxon>Alphaproteobacteria</taxon>
        <taxon>Sphingomonadales</taxon>
        <taxon>Sphingomonadaceae</taxon>
        <taxon>Novosphingobium</taxon>
    </lineage>
</organism>
<dbReference type="EC" id="3.1.3.12" evidence="4"/>
<evidence type="ECO:0000313" key="7">
    <source>
        <dbReference type="Proteomes" id="UP001165583"/>
    </source>
</evidence>
<evidence type="ECO:0000256" key="5">
    <source>
        <dbReference type="SAM" id="MobiDB-lite"/>
    </source>
</evidence>
<evidence type="ECO:0000313" key="6">
    <source>
        <dbReference type="EMBL" id="MCT2398060.1"/>
    </source>
</evidence>
<dbReference type="Pfam" id="PF02358">
    <property type="entry name" value="Trehalose_PPase"/>
    <property type="match status" value="1"/>
</dbReference>
<feature type="compositionally biased region" description="Polar residues" evidence="5">
    <location>
        <begin position="1"/>
        <end position="10"/>
    </location>
</feature>
<comment type="cofactor">
    <cofactor evidence="4">
        <name>Mg(2+)</name>
        <dbReference type="ChEBI" id="CHEBI:18420"/>
    </cofactor>
</comment>
<dbReference type="InterPro" id="IPR023214">
    <property type="entry name" value="HAD_sf"/>
</dbReference>
<evidence type="ECO:0000256" key="1">
    <source>
        <dbReference type="ARBA" id="ARBA00005199"/>
    </source>
</evidence>